<evidence type="ECO:0000256" key="1">
    <source>
        <dbReference type="SAM" id="Phobius"/>
    </source>
</evidence>
<feature type="domain" description="AB hydrolase-1" evidence="2">
    <location>
        <begin position="141"/>
        <end position="303"/>
    </location>
</feature>
<keyword evidence="1" id="KW-0812">Transmembrane</keyword>
<proteinExistence type="predicted"/>
<evidence type="ECO:0000259" key="2">
    <source>
        <dbReference type="Pfam" id="PF12697"/>
    </source>
</evidence>
<dbReference type="OrthoDB" id="10249433at2759"/>
<dbReference type="InterPro" id="IPR000073">
    <property type="entry name" value="AB_hydrolase_1"/>
</dbReference>
<dbReference type="SUPFAM" id="SSF53474">
    <property type="entry name" value="alpha/beta-Hydrolases"/>
    <property type="match status" value="1"/>
</dbReference>
<keyword evidence="4" id="KW-1185">Reference proteome</keyword>
<gene>
    <name evidence="3" type="ORF">D9756_005304</name>
</gene>
<organism evidence="3 4">
    <name type="scientific">Leucocoprinus leucothites</name>
    <dbReference type="NCBI Taxonomy" id="201217"/>
    <lineage>
        <taxon>Eukaryota</taxon>
        <taxon>Fungi</taxon>
        <taxon>Dikarya</taxon>
        <taxon>Basidiomycota</taxon>
        <taxon>Agaricomycotina</taxon>
        <taxon>Agaricomycetes</taxon>
        <taxon>Agaricomycetidae</taxon>
        <taxon>Agaricales</taxon>
        <taxon>Agaricineae</taxon>
        <taxon>Agaricaceae</taxon>
        <taxon>Leucocoprinus</taxon>
    </lineage>
</organism>
<dbReference type="PANTHER" id="PTHR12277:SF64">
    <property type="entry name" value="SUPERFAMILY HYDROLASE, PUTATIVE (AFU_ORTHOLOGUE AFUA_3G01760)-RELATED"/>
    <property type="match status" value="1"/>
</dbReference>
<dbReference type="GO" id="GO:0008474">
    <property type="term" value="F:palmitoyl-(protein) hydrolase activity"/>
    <property type="evidence" value="ECO:0007669"/>
    <property type="project" value="TreeGrafter"/>
</dbReference>
<dbReference type="GO" id="GO:0016020">
    <property type="term" value="C:membrane"/>
    <property type="evidence" value="ECO:0007669"/>
    <property type="project" value="TreeGrafter"/>
</dbReference>
<dbReference type="Pfam" id="PF12697">
    <property type="entry name" value="Abhydrolase_6"/>
    <property type="match status" value="1"/>
</dbReference>
<accession>A0A8H5D793</accession>
<keyword evidence="1" id="KW-1133">Transmembrane helix</keyword>
<protein>
    <recommendedName>
        <fullName evidence="2">AB hydrolase-1 domain-containing protein</fullName>
    </recommendedName>
</protein>
<evidence type="ECO:0000313" key="4">
    <source>
        <dbReference type="Proteomes" id="UP000559027"/>
    </source>
</evidence>
<feature type="transmembrane region" description="Helical" evidence="1">
    <location>
        <begin position="27"/>
        <end position="48"/>
    </location>
</feature>
<dbReference type="Gene3D" id="3.40.50.1820">
    <property type="entry name" value="alpha/beta hydrolase"/>
    <property type="match status" value="1"/>
</dbReference>
<dbReference type="Proteomes" id="UP000559027">
    <property type="component" value="Unassembled WGS sequence"/>
</dbReference>
<name>A0A8H5D793_9AGAR</name>
<dbReference type="EMBL" id="JAACJO010000008">
    <property type="protein sequence ID" value="KAF5354874.1"/>
    <property type="molecule type" value="Genomic_DNA"/>
</dbReference>
<reference evidence="3 4" key="1">
    <citation type="journal article" date="2020" name="ISME J.">
        <title>Uncovering the hidden diversity of litter-decomposition mechanisms in mushroom-forming fungi.</title>
        <authorList>
            <person name="Floudas D."/>
            <person name="Bentzer J."/>
            <person name="Ahren D."/>
            <person name="Johansson T."/>
            <person name="Persson P."/>
            <person name="Tunlid A."/>
        </authorList>
    </citation>
    <scope>NUCLEOTIDE SEQUENCE [LARGE SCALE GENOMIC DNA]</scope>
    <source>
        <strain evidence="3 4">CBS 146.42</strain>
    </source>
</reference>
<dbReference type="InterPro" id="IPR029058">
    <property type="entry name" value="AB_hydrolase_fold"/>
</dbReference>
<dbReference type="PANTHER" id="PTHR12277">
    <property type="entry name" value="ALPHA/BETA HYDROLASE DOMAIN-CONTAINING PROTEIN"/>
    <property type="match status" value="1"/>
</dbReference>
<dbReference type="AlphaFoldDB" id="A0A8H5D793"/>
<evidence type="ECO:0000313" key="3">
    <source>
        <dbReference type="EMBL" id="KAF5354874.1"/>
    </source>
</evidence>
<keyword evidence="1" id="KW-0472">Membrane</keyword>
<sequence length="350" mass="39649">MLRGLQARRSIPSRAKLPLRTVSTLPHVPSVLTIASITLGLPLALWTYKCMMMVLFQRRIIYMGYAPLGARNQYLDDLPRSALEGIQCREINLQGRDGANLSGILVHRDDTTEENIEVVLVYFQGKFQRIPIFQHLCKSTPPQRYPRIAVLAMAPRSYWKSTPRWPTQSGIIKDYSDILQYALHKFPAAQVVLYGHSLGGAAAICTLAELQQPHADRQSIPSFDRIGGLILENPFASIPAMVRALYPQKWLPYQYLAPLAFDKWDTLATLELHAGQDTLLGRVSRNMLLLLSEHDEMVPREMGARIFHLATQNCSSGGALMIEIPKALHENAWTKKAWTDEMRKYLTRFI</sequence>
<comment type="caution">
    <text evidence="3">The sequence shown here is derived from an EMBL/GenBank/DDBJ whole genome shotgun (WGS) entry which is preliminary data.</text>
</comment>